<evidence type="ECO:0000313" key="3">
    <source>
        <dbReference type="Proteomes" id="UP000218327"/>
    </source>
</evidence>
<dbReference type="AlphaFoldDB" id="A0A2A5B037"/>
<dbReference type="Gene3D" id="3.30.70.100">
    <property type="match status" value="1"/>
</dbReference>
<sequence length="119" mass="12600">SQFFGAFCGGLMGGIIYGQFGVFAIFWLVAGTASFWLLFALSMRVPRQLKSYLINIGVTDQAGAIASADQLSQVAGVEEVVAVAEEGVAYLKVNLVELDEEALEKLSSRNAAGPDAIHS</sequence>
<evidence type="ECO:0000256" key="1">
    <source>
        <dbReference type="SAM" id="Phobius"/>
    </source>
</evidence>
<feature type="non-terminal residue" evidence="2">
    <location>
        <position position="1"/>
    </location>
</feature>
<gene>
    <name evidence="2" type="ORF">COA96_09320</name>
</gene>
<dbReference type="EMBL" id="NVVJ01000026">
    <property type="protein sequence ID" value="PCJ24438.1"/>
    <property type="molecule type" value="Genomic_DNA"/>
</dbReference>
<keyword evidence="1" id="KW-0812">Transmembrane</keyword>
<evidence type="ECO:0000313" key="2">
    <source>
        <dbReference type="EMBL" id="PCJ24438.1"/>
    </source>
</evidence>
<reference evidence="3" key="1">
    <citation type="submission" date="2017-08" db="EMBL/GenBank/DDBJ databases">
        <title>A dynamic microbial community with high functional redundancy inhabits the cold, oxic subseafloor aquifer.</title>
        <authorList>
            <person name="Tully B.J."/>
            <person name="Wheat C.G."/>
            <person name="Glazer B.T."/>
            <person name="Huber J.A."/>
        </authorList>
    </citation>
    <scope>NUCLEOTIDE SEQUENCE [LARGE SCALE GENOMIC DNA]</scope>
</reference>
<protein>
    <submittedName>
        <fullName evidence="2">MFS transporter</fullName>
    </submittedName>
</protein>
<proteinExistence type="predicted"/>
<keyword evidence="1" id="KW-1133">Transmembrane helix</keyword>
<dbReference type="Proteomes" id="UP000218327">
    <property type="component" value="Unassembled WGS sequence"/>
</dbReference>
<organism evidence="2 3">
    <name type="scientific">SAR86 cluster bacterium</name>
    <dbReference type="NCBI Taxonomy" id="2030880"/>
    <lineage>
        <taxon>Bacteria</taxon>
        <taxon>Pseudomonadati</taxon>
        <taxon>Pseudomonadota</taxon>
        <taxon>Gammaproteobacteria</taxon>
        <taxon>SAR86 cluster</taxon>
    </lineage>
</organism>
<comment type="caution">
    <text evidence="2">The sequence shown here is derived from an EMBL/GenBank/DDBJ whole genome shotgun (WGS) entry which is preliminary data.</text>
</comment>
<keyword evidence="1" id="KW-0472">Membrane</keyword>
<name>A0A2A5B037_9GAMM</name>
<feature type="transmembrane region" description="Helical" evidence="1">
    <location>
        <begin position="20"/>
        <end position="41"/>
    </location>
</feature>
<accession>A0A2A5B037</accession>